<dbReference type="Gene3D" id="3.60.10.10">
    <property type="entry name" value="Endonuclease/exonuclease/phosphatase"/>
    <property type="match status" value="1"/>
</dbReference>
<protein>
    <recommendedName>
        <fullName evidence="2">Endonuclease/exonuclease/phosphatase domain-containing protein</fullName>
    </recommendedName>
</protein>
<dbReference type="InterPro" id="IPR005135">
    <property type="entry name" value="Endo/exonuclease/phosphatase"/>
</dbReference>
<sequence>MVAVALALCAVPALAERLRIATWHAPLSRDGPGVLIRDIQRGKADAAIRQIAELRADILLLTSIDFDLDLFALTALRDAVAESGWRYDHLFALPPNTGVPTGLDLDRNGRFGEGRDAQGFGRFQGQAGMALLSRHPIATADVRDLSGLLWRDVPGSRMPMDYFGPEAQDILRLSHSGHWIVPVTVNDDTLTLLAFAAGPPVFDGPEDRNGLRNADEIALWQHVLDGAVGTAPRPPFTIIGNANLDPFDGDGRREVIATLLADPRLQDPAPEGPGGLAAANPEHRGPPARDNADFRDPVPGNLRTSYVLPSADLRVTGSGVAWPEDAPPSERSRHFPVWVDIEW</sequence>
<dbReference type="STRING" id="1317121.ATO11_13235"/>
<dbReference type="InterPro" id="IPR036691">
    <property type="entry name" value="Endo/exonu/phosph_ase_sf"/>
</dbReference>
<proteinExistence type="predicted"/>
<reference evidence="3 4" key="1">
    <citation type="journal article" date="2015" name="Int. J. Syst. Evol. Microbiol.">
        <title>Aestuariivita atlantica sp. nov., isolated from deep sea sediment of the Atlantic Ocean.</title>
        <authorList>
            <person name="Li G."/>
            <person name="Lai Q."/>
            <person name="Du Y."/>
            <person name="Liu X."/>
            <person name="Sun F."/>
            <person name="Shao Z."/>
        </authorList>
    </citation>
    <scope>NUCLEOTIDE SEQUENCE [LARGE SCALE GENOMIC DNA]</scope>
    <source>
        <strain evidence="3 4">22II-S11-z3</strain>
    </source>
</reference>
<dbReference type="GO" id="GO:0003824">
    <property type="term" value="F:catalytic activity"/>
    <property type="evidence" value="ECO:0007669"/>
    <property type="project" value="InterPro"/>
</dbReference>
<keyword evidence="4" id="KW-1185">Reference proteome</keyword>
<dbReference type="Proteomes" id="UP000036938">
    <property type="component" value="Unassembled WGS sequence"/>
</dbReference>
<evidence type="ECO:0000313" key="3">
    <source>
        <dbReference type="EMBL" id="KNG93448.1"/>
    </source>
</evidence>
<dbReference type="EMBL" id="AQQZ01000005">
    <property type="protein sequence ID" value="KNG93448.1"/>
    <property type="molecule type" value="Genomic_DNA"/>
</dbReference>
<accession>A0A0L1JPZ4</accession>
<evidence type="ECO:0000313" key="4">
    <source>
        <dbReference type="Proteomes" id="UP000036938"/>
    </source>
</evidence>
<name>A0A0L1JPZ4_9RHOB</name>
<feature type="compositionally biased region" description="Basic and acidic residues" evidence="1">
    <location>
        <begin position="281"/>
        <end position="296"/>
    </location>
</feature>
<dbReference type="PATRIC" id="fig|1317121.7.peg.3359"/>
<evidence type="ECO:0000256" key="1">
    <source>
        <dbReference type="SAM" id="MobiDB-lite"/>
    </source>
</evidence>
<organism evidence="3 4">
    <name type="scientific">Pseudaestuariivita atlantica</name>
    <dbReference type="NCBI Taxonomy" id="1317121"/>
    <lineage>
        <taxon>Bacteria</taxon>
        <taxon>Pseudomonadati</taxon>
        <taxon>Pseudomonadota</taxon>
        <taxon>Alphaproteobacteria</taxon>
        <taxon>Rhodobacterales</taxon>
        <taxon>Paracoccaceae</taxon>
        <taxon>Pseudaestuariivita</taxon>
    </lineage>
</organism>
<comment type="caution">
    <text evidence="3">The sequence shown here is derived from an EMBL/GenBank/DDBJ whole genome shotgun (WGS) entry which is preliminary data.</text>
</comment>
<dbReference type="AlphaFoldDB" id="A0A0L1JPZ4"/>
<dbReference type="Pfam" id="PF03372">
    <property type="entry name" value="Exo_endo_phos"/>
    <property type="match status" value="1"/>
</dbReference>
<feature type="region of interest" description="Disordered" evidence="1">
    <location>
        <begin position="263"/>
        <end position="300"/>
    </location>
</feature>
<evidence type="ECO:0000259" key="2">
    <source>
        <dbReference type="Pfam" id="PF03372"/>
    </source>
</evidence>
<feature type="domain" description="Endonuclease/exonuclease/phosphatase" evidence="2">
    <location>
        <begin position="44"/>
        <end position="326"/>
    </location>
</feature>
<gene>
    <name evidence="3" type="ORF">ATO11_13235</name>
</gene>
<dbReference type="SUPFAM" id="SSF56219">
    <property type="entry name" value="DNase I-like"/>
    <property type="match status" value="1"/>
</dbReference>